<evidence type="ECO:0000259" key="7">
    <source>
        <dbReference type="PROSITE" id="PS50801"/>
    </source>
</evidence>
<evidence type="ECO:0000256" key="6">
    <source>
        <dbReference type="SAM" id="Phobius"/>
    </source>
</evidence>
<feature type="transmembrane region" description="Helical" evidence="6">
    <location>
        <begin position="287"/>
        <end position="305"/>
    </location>
</feature>
<feature type="transmembrane region" description="Helical" evidence="6">
    <location>
        <begin position="202"/>
        <end position="222"/>
    </location>
</feature>
<feature type="region of interest" description="Disordered" evidence="5">
    <location>
        <begin position="682"/>
        <end position="706"/>
    </location>
</feature>
<dbReference type="Proteomes" id="UP000422736">
    <property type="component" value="Chromosome 7"/>
</dbReference>
<feature type="transmembrane region" description="Helical" evidence="6">
    <location>
        <begin position="258"/>
        <end position="275"/>
    </location>
</feature>
<comment type="subcellular location">
    <subcellularLocation>
        <location evidence="1">Membrane</location>
        <topology evidence="1">Multi-pass membrane protein</topology>
    </subcellularLocation>
</comment>
<evidence type="ECO:0000256" key="1">
    <source>
        <dbReference type="ARBA" id="ARBA00004141"/>
    </source>
</evidence>
<organism evidence="8 9">
    <name type="scientific">Kluyveromyces marxianus</name>
    <name type="common">Yeast</name>
    <name type="synonym">Candida kefyr</name>
    <dbReference type="NCBI Taxonomy" id="4911"/>
    <lineage>
        <taxon>Eukaryota</taxon>
        <taxon>Fungi</taxon>
        <taxon>Dikarya</taxon>
        <taxon>Ascomycota</taxon>
        <taxon>Saccharomycotina</taxon>
        <taxon>Saccharomycetes</taxon>
        <taxon>Saccharomycetales</taxon>
        <taxon>Saccharomycetaceae</taxon>
        <taxon>Kluyveromyces</taxon>
    </lineage>
</organism>
<dbReference type="PROSITE" id="PS50801">
    <property type="entry name" value="STAS"/>
    <property type="match status" value="1"/>
</dbReference>
<evidence type="ECO:0000313" key="8">
    <source>
        <dbReference type="EMBL" id="QGN18417.1"/>
    </source>
</evidence>
<proteinExistence type="predicted"/>
<keyword evidence="2 6" id="KW-0812">Transmembrane</keyword>
<accession>A0ABX6F311</accession>
<dbReference type="InterPro" id="IPR036513">
    <property type="entry name" value="STAS_dom_sf"/>
</dbReference>
<feature type="transmembrane region" description="Helical" evidence="6">
    <location>
        <begin position="380"/>
        <end position="403"/>
    </location>
</feature>
<keyword evidence="9" id="KW-1185">Reference proteome</keyword>
<keyword evidence="3 6" id="KW-1133">Transmembrane helix</keyword>
<feature type="domain" description="STAS" evidence="7">
    <location>
        <begin position="542"/>
        <end position="677"/>
    </location>
</feature>
<dbReference type="EMBL" id="CP015061">
    <property type="protein sequence ID" value="QGN18417.1"/>
    <property type="molecule type" value="Genomic_DNA"/>
</dbReference>
<evidence type="ECO:0000256" key="4">
    <source>
        <dbReference type="ARBA" id="ARBA00023136"/>
    </source>
</evidence>
<reference evidence="8 9" key="2">
    <citation type="submission" date="2019-11" db="EMBL/GenBank/DDBJ databases">
        <authorList>
            <person name="Lu H."/>
        </authorList>
    </citation>
    <scope>NUCLEOTIDE SEQUENCE [LARGE SCALE GENOMIC DNA]</scope>
    <source>
        <strain evidence="8 9">FIM1</strain>
    </source>
</reference>
<name>A0ABX6F311_KLUMA</name>
<feature type="transmembrane region" description="Helical" evidence="6">
    <location>
        <begin position="439"/>
        <end position="457"/>
    </location>
</feature>
<dbReference type="InterPro" id="IPR011547">
    <property type="entry name" value="SLC26A/SulP_dom"/>
</dbReference>
<sequence length="706" mass="77701">MRQDESGTLLLDSVANARYHEGSRDRDRDFVASSSSKDADVRSASTTPAGLGYSTVSFPENERISWKSTIPYYLPCFSWIPSYSLKKCMGDFVAGLSLASFQIPLAMSYATSVAHVPPLCGLYSLVFAPTVYTILGSVPQMIVGPESAISLIVGQAVEARHSKDPTVKAINICLVVTFISGLVLLVGGLLRLGFLENVLSRALLRGFISGVGIIMVITSLVIELKLEHVTPIKQEHYHSPFEKVIFIVKYGPQNYHKPTALVSLAAFVLLMGMRISKKHLSKRFKWLILFPDILTVVLLSIIISYKMHLKSKYGIEIVDDIPNNSLKHLKNPLSSANLSSFKDLFSTGFMVAMLGFFESTTASKSLGTSYNLAVSSNRELIALGSTNVVGSVFAILPAFGGYGRSKINAYSGAKTTMSGLFMGIVTLFTIQFLLPVIRYIPVCVLSVITTVVGLTLLEEAPHDLKFHWRCKGYPELIIFTVTLLATLFYSLQAGIYIGCACSIINVIKHSAKSRIQILGRITGTDTFVNADEYLASTSEYCVSSQVEEIEGCLIVRIAEPLTFTNADDLKMRLHRLEKHGSAVTHPAAPRSRKEEMTENIIFDLKGMTNIDSSAAQTLQEIVMAYKRKNVHIFLRGVRMSEKVRGRLLNSGIAEMVEKNPATNTYYFDTIEDALAAVDNLSQRHNHQSHTPPISTFSDTLLNSSMP</sequence>
<feature type="transmembrane region" description="Helical" evidence="6">
    <location>
        <begin position="477"/>
        <end position="498"/>
    </location>
</feature>
<evidence type="ECO:0000313" key="9">
    <source>
        <dbReference type="Proteomes" id="UP000422736"/>
    </source>
</evidence>
<dbReference type="Pfam" id="PF00916">
    <property type="entry name" value="Sulfate_transp"/>
    <property type="match status" value="1"/>
</dbReference>
<evidence type="ECO:0000256" key="5">
    <source>
        <dbReference type="SAM" id="MobiDB-lite"/>
    </source>
</evidence>
<dbReference type="PANTHER" id="PTHR11814">
    <property type="entry name" value="SULFATE TRANSPORTER"/>
    <property type="match status" value="1"/>
</dbReference>
<feature type="transmembrane region" description="Helical" evidence="6">
    <location>
        <begin position="415"/>
        <end position="433"/>
    </location>
</feature>
<dbReference type="Pfam" id="PF01740">
    <property type="entry name" value="STAS"/>
    <property type="match status" value="1"/>
</dbReference>
<feature type="compositionally biased region" description="Polar residues" evidence="5">
    <location>
        <begin position="688"/>
        <end position="706"/>
    </location>
</feature>
<dbReference type="InterPro" id="IPR001902">
    <property type="entry name" value="SLC26A/SulP_fam"/>
</dbReference>
<feature type="transmembrane region" description="Helical" evidence="6">
    <location>
        <begin position="169"/>
        <end position="190"/>
    </location>
</feature>
<protein>
    <submittedName>
        <fullName evidence="8">Sulfate transporter YPR003C</fullName>
    </submittedName>
</protein>
<evidence type="ECO:0000256" key="3">
    <source>
        <dbReference type="ARBA" id="ARBA00022989"/>
    </source>
</evidence>
<dbReference type="InterPro" id="IPR002645">
    <property type="entry name" value="STAS_dom"/>
</dbReference>
<dbReference type="SUPFAM" id="SSF52091">
    <property type="entry name" value="SpoIIaa-like"/>
    <property type="match status" value="1"/>
</dbReference>
<evidence type="ECO:0000256" key="2">
    <source>
        <dbReference type="ARBA" id="ARBA00022692"/>
    </source>
</evidence>
<keyword evidence="4 6" id="KW-0472">Membrane</keyword>
<dbReference type="CDD" id="cd07042">
    <property type="entry name" value="STAS_SulP_like_sulfate_transporter"/>
    <property type="match status" value="1"/>
</dbReference>
<dbReference type="Gene3D" id="3.30.750.24">
    <property type="entry name" value="STAS domain"/>
    <property type="match status" value="1"/>
</dbReference>
<reference evidence="8 9" key="1">
    <citation type="submission" date="2016-03" db="EMBL/GenBank/DDBJ databases">
        <title>How can Kluyveromyces marxianus grow so fast - potential evolutionary course in Saccharomyces Complex revealed by comparative genomics.</title>
        <authorList>
            <person name="Mo W."/>
            <person name="Lu W."/>
            <person name="Yang X."/>
            <person name="Qi J."/>
            <person name="Lv H."/>
        </authorList>
    </citation>
    <scope>NUCLEOTIDE SEQUENCE [LARGE SCALE GENOMIC DNA]</scope>
    <source>
        <strain evidence="8 9">FIM1</strain>
    </source>
</reference>
<gene>
    <name evidence="8" type="ORF">FIM1_4745</name>
</gene>